<comment type="caution">
    <text evidence="1">The sequence shown here is derived from an EMBL/GenBank/DDBJ whole genome shotgun (WGS) entry which is preliminary data.</text>
</comment>
<gene>
    <name evidence="1" type="ORF">AFERRI_110056</name>
</gene>
<reference evidence="1" key="2">
    <citation type="submission" date="2014-07" db="EMBL/GenBank/DDBJ databases">
        <title>Initial genome analysis of the psychrotolerant acidophile Acidithiobacillus ferrivorans CF27: insights into iron and sulfur oxidation pathways and into biofilm formation.</title>
        <authorList>
            <person name="Talla E."/>
            <person name="Hedrich S."/>
            <person name="Mangenot S."/>
            <person name="Ji B."/>
            <person name="Johnson D.B."/>
            <person name="Barbe V."/>
            <person name="Bonnefoy V."/>
        </authorList>
    </citation>
    <scope>NUCLEOTIDE SEQUENCE [LARGE SCALE GENOMIC DNA]</scope>
    <source>
        <strain evidence="1">CF27</strain>
    </source>
</reference>
<name>A0A060UJN4_9PROT</name>
<accession>A0A060UJN4</accession>
<proteinExistence type="predicted"/>
<evidence type="ECO:0000313" key="1">
    <source>
        <dbReference type="EMBL" id="CDQ08892.1"/>
    </source>
</evidence>
<protein>
    <submittedName>
        <fullName evidence="1">Uncharacterized protein</fullName>
    </submittedName>
</protein>
<dbReference type="AlphaFoldDB" id="A0A060UJN4"/>
<sequence>MRVCPFNAEASGRLWTPSFSTRIRVVNAPSGAMAWVLMGRGGLVVKWNMYRWRKKKGHLDPIASNLPESAV</sequence>
<dbReference type="EMBL" id="CCCS020000003">
    <property type="protein sequence ID" value="CDQ08892.1"/>
    <property type="molecule type" value="Genomic_DNA"/>
</dbReference>
<organism evidence="1">
    <name type="scientific">Acidithiobacillus ferrivorans</name>
    <dbReference type="NCBI Taxonomy" id="160808"/>
    <lineage>
        <taxon>Bacteria</taxon>
        <taxon>Pseudomonadati</taxon>
        <taxon>Pseudomonadota</taxon>
        <taxon>Acidithiobacillia</taxon>
        <taxon>Acidithiobacillales</taxon>
        <taxon>Acidithiobacillaceae</taxon>
        <taxon>Acidithiobacillus</taxon>
    </lineage>
</organism>
<reference evidence="1" key="1">
    <citation type="submission" date="2014-03" db="EMBL/GenBank/DDBJ databases">
        <authorList>
            <person name="Genoscope - CEA"/>
        </authorList>
    </citation>
    <scope>NUCLEOTIDE SEQUENCE [LARGE SCALE GENOMIC DNA]</scope>
    <source>
        <strain evidence="1">CF27</strain>
    </source>
</reference>